<evidence type="ECO:0000313" key="2">
    <source>
        <dbReference type="EMBL" id="PLB36205.1"/>
    </source>
</evidence>
<dbReference type="Proteomes" id="UP000234585">
    <property type="component" value="Unassembled WGS sequence"/>
</dbReference>
<dbReference type="RefSeq" id="XP_024670217.1">
    <property type="nucleotide sequence ID" value="XM_024816703.1"/>
</dbReference>
<keyword evidence="3" id="KW-1185">Reference proteome</keyword>
<accession>A0A2I2F6D6</accession>
<evidence type="ECO:0000256" key="1">
    <source>
        <dbReference type="SAM" id="MobiDB-lite"/>
    </source>
</evidence>
<sequence length="485" mass="54066">MSTSNVAPDSISNSSEDEKPSSPIDIPYEPGRDTRQFEESRVRAMTEVASEQIDEIMGMFSKGFDPGTFDREVLAYLPGLSASIFPGSYKHLLVILLLDCGEIEKIQIALETWLNARYHTQNIPTLSETSLVDVTYFVSEIEMLRKLVAPLRGDTSVPIYWVNTRRKDSGIVYKQLAASVEVIEQFKKDIMTALESDDEDRAMYTDLPVSTERTSILSIRQHRLDACKATADWDGFPKTDLEATSFHQLYKSYVCENMPDRARSSGWLPPIAPDIPHSSSAKAEQGDLCVWPSEQHNNGALSLLLKLAIWLSVARGQAAVHLYCDIARHFTAHRPSKSAKEPYVCFLRQLSQIRVSNNGVMSRMQTPVHLRLGDPQLSNADYFMDVWRSNFVVAKGLEEEVSLLKKKEKDEAAQSFQLSDPPAPRSESQPPGSSPDVPSRLNGGPLTNSPLAYAEECISCPEVEAELAEFVNSIHPNKNDHDASS</sequence>
<organism evidence="2 3">
    <name type="scientific">Aspergillus candidus</name>
    <dbReference type="NCBI Taxonomy" id="41067"/>
    <lineage>
        <taxon>Eukaryota</taxon>
        <taxon>Fungi</taxon>
        <taxon>Dikarya</taxon>
        <taxon>Ascomycota</taxon>
        <taxon>Pezizomycotina</taxon>
        <taxon>Eurotiomycetes</taxon>
        <taxon>Eurotiomycetidae</taxon>
        <taxon>Eurotiales</taxon>
        <taxon>Aspergillaceae</taxon>
        <taxon>Aspergillus</taxon>
        <taxon>Aspergillus subgen. Circumdati</taxon>
    </lineage>
</organism>
<name>A0A2I2F6D6_ASPCN</name>
<gene>
    <name evidence="2" type="ORF">BDW47DRAFT_127371</name>
</gene>
<evidence type="ECO:0000313" key="3">
    <source>
        <dbReference type="Proteomes" id="UP000234585"/>
    </source>
</evidence>
<reference evidence="2 3" key="1">
    <citation type="submission" date="2017-12" db="EMBL/GenBank/DDBJ databases">
        <authorList>
            <consortium name="DOE Joint Genome Institute"/>
            <person name="Haridas S."/>
            <person name="Kjaerbolling I."/>
            <person name="Vesth T.C."/>
            <person name="Frisvad J.C."/>
            <person name="Nybo J.L."/>
            <person name="Theobald S."/>
            <person name="Kuo A."/>
            <person name="Bowyer P."/>
            <person name="Matsuda Y."/>
            <person name="Mondo S."/>
            <person name="Lyhne E.K."/>
            <person name="Kogle M.E."/>
            <person name="Clum A."/>
            <person name="Lipzen A."/>
            <person name="Salamov A."/>
            <person name="Ngan C.Y."/>
            <person name="Daum C."/>
            <person name="Chiniquy J."/>
            <person name="Barry K."/>
            <person name="LaButti K."/>
            <person name="Simmons B.A."/>
            <person name="Magnuson J.K."/>
            <person name="Mortensen U.H."/>
            <person name="Larsen T.O."/>
            <person name="Grigoriev I.V."/>
            <person name="Baker S.E."/>
            <person name="Andersen M.R."/>
            <person name="Nordberg H.P."/>
            <person name="Cantor M.N."/>
            <person name="Hua S.X."/>
        </authorList>
    </citation>
    <scope>NUCLEOTIDE SEQUENCE [LARGE SCALE GENOMIC DNA]</scope>
    <source>
        <strain evidence="2 3">CBS 102.13</strain>
    </source>
</reference>
<protein>
    <submittedName>
        <fullName evidence="2">Uncharacterized protein</fullName>
    </submittedName>
</protein>
<dbReference type="GeneID" id="36523863"/>
<feature type="region of interest" description="Disordered" evidence="1">
    <location>
        <begin position="412"/>
        <end position="448"/>
    </location>
</feature>
<feature type="compositionally biased region" description="Polar residues" evidence="1">
    <location>
        <begin position="1"/>
        <end position="14"/>
    </location>
</feature>
<feature type="region of interest" description="Disordered" evidence="1">
    <location>
        <begin position="1"/>
        <end position="33"/>
    </location>
</feature>
<dbReference type="AlphaFoldDB" id="A0A2I2F6D6"/>
<dbReference type="EMBL" id="KZ559153">
    <property type="protein sequence ID" value="PLB36205.1"/>
    <property type="molecule type" value="Genomic_DNA"/>
</dbReference>
<proteinExistence type="predicted"/>
<dbReference type="OrthoDB" id="4183264at2759"/>